<evidence type="ECO:0000256" key="5">
    <source>
        <dbReference type="SAM" id="MobiDB-lite"/>
    </source>
</evidence>
<dbReference type="PANTHER" id="PTHR30329">
    <property type="entry name" value="STATOR ELEMENT OF FLAGELLAR MOTOR COMPLEX"/>
    <property type="match status" value="1"/>
</dbReference>
<evidence type="ECO:0000256" key="4">
    <source>
        <dbReference type="PROSITE-ProRule" id="PRU00473"/>
    </source>
</evidence>
<feature type="compositionally biased region" description="Acidic residues" evidence="5">
    <location>
        <begin position="71"/>
        <end position="80"/>
    </location>
</feature>
<dbReference type="CDD" id="cd07185">
    <property type="entry name" value="OmpA_C-like"/>
    <property type="match status" value="1"/>
</dbReference>
<dbReference type="SUPFAM" id="SSF103088">
    <property type="entry name" value="OmpA-like"/>
    <property type="match status" value="1"/>
</dbReference>
<keyword evidence="2 4" id="KW-0472">Membrane</keyword>
<dbReference type="InterPro" id="IPR006665">
    <property type="entry name" value="OmpA-like"/>
</dbReference>
<name>A0A5R9AAW5_9MICC</name>
<dbReference type="Proteomes" id="UP000306544">
    <property type="component" value="Unassembled WGS sequence"/>
</dbReference>
<evidence type="ECO:0000313" key="7">
    <source>
        <dbReference type="EMBL" id="TLP75793.1"/>
    </source>
</evidence>
<dbReference type="OrthoDB" id="3820813at2"/>
<gene>
    <name evidence="7" type="ORF">FEF27_07125</name>
</gene>
<dbReference type="Gene3D" id="3.30.1330.60">
    <property type="entry name" value="OmpA-like domain"/>
    <property type="match status" value="1"/>
</dbReference>
<dbReference type="RefSeq" id="WP_138170158.1">
    <property type="nucleotide sequence ID" value="NZ_VAWA01000007.1"/>
</dbReference>
<accession>A0A5R9AAW5</accession>
<dbReference type="EMBL" id="VAWA01000007">
    <property type="protein sequence ID" value="TLP75793.1"/>
    <property type="molecule type" value="Genomic_DNA"/>
</dbReference>
<evidence type="ECO:0000256" key="1">
    <source>
        <dbReference type="ARBA" id="ARBA00004442"/>
    </source>
</evidence>
<dbReference type="GO" id="GO:0009279">
    <property type="term" value="C:cell outer membrane"/>
    <property type="evidence" value="ECO:0007669"/>
    <property type="project" value="UniProtKB-SubCell"/>
</dbReference>
<feature type="region of interest" description="Disordered" evidence="5">
    <location>
        <begin position="43"/>
        <end position="85"/>
    </location>
</feature>
<evidence type="ECO:0000256" key="3">
    <source>
        <dbReference type="ARBA" id="ARBA00023237"/>
    </source>
</evidence>
<dbReference type="InterPro" id="IPR036737">
    <property type="entry name" value="OmpA-like_sf"/>
</dbReference>
<comment type="caution">
    <text evidence="7">The sequence shown here is derived from an EMBL/GenBank/DDBJ whole genome shotgun (WGS) entry which is preliminary data.</text>
</comment>
<evidence type="ECO:0000313" key="8">
    <source>
        <dbReference type="Proteomes" id="UP000306544"/>
    </source>
</evidence>
<protein>
    <submittedName>
        <fullName evidence="7">OmpA family protein</fullName>
    </submittedName>
</protein>
<feature type="compositionally biased region" description="Acidic residues" evidence="5">
    <location>
        <begin position="439"/>
        <end position="455"/>
    </location>
</feature>
<organism evidence="7 8">
    <name type="scientific">Nesterenkonia sphaerica</name>
    <dbReference type="NCBI Taxonomy" id="1804988"/>
    <lineage>
        <taxon>Bacteria</taxon>
        <taxon>Bacillati</taxon>
        <taxon>Actinomycetota</taxon>
        <taxon>Actinomycetes</taxon>
        <taxon>Micrococcales</taxon>
        <taxon>Micrococcaceae</taxon>
        <taxon>Nesterenkonia</taxon>
    </lineage>
</organism>
<reference evidence="7 8" key="1">
    <citation type="submission" date="2019-05" db="EMBL/GenBank/DDBJ databases">
        <title>Nesterenkonia sp. GY239, isolated from the Southern Atlantic Ocean.</title>
        <authorList>
            <person name="Zhang G."/>
        </authorList>
    </citation>
    <scope>NUCLEOTIDE SEQUENCE [LARGE SCALE GENOMIC DNA]</scope>
    <source>
        <strain evidence="7 8">GY239</strain>
    </source>
</reference>
<evidence type="ECO:0000259" key="6">
    <source>
        <dbReference type="PROSITE" id="PS51123"/>
    </source>
</evidence>
<dbReference type="PRINTS" id="PR01021">
    <property type="entry name" value="OMPADOMAIN"/>
</dbReference>
<keyword evidence="3" id="KW-0998">Cell outer membrane</keyword>
<keyword evidence="8" id="KW-1185">Reference proteome</keyword>
<sequence>MRGTGDQADGVLARARNARGGLVDRRRLSLPAVVAVLALTACAPESAESTASVEEGETAAAEPTEERPPEESPEPDAEESEGLHPDEDVLVADVDEPVEFEECTEAEQDSSAAVTWLEDVVISEKTFPGVETETVQFEGGTLEVPGAPAIVIPERVGQAGCIIEYSAPGGCLPAVEISRAFIPGYVLPERALPAVELPDGTVLEEMGQEAVEVAAVEIDRVRAEEICQDEEGDLQPGDIVWSVTRWSETRWSETQWSETQWSETRWSENIDGVRTPTMTLPTYSSETMHLPTVVVPTETLETYRLEGSENTERIDDDNAVSYVTEGDVLFDSDEYRIRSDAEPELEAVAADIADRADDYLIEVEGHTDDLPTSSYDDNRQLSELRARSVAEWLIGNAGVDEELITVEGLGEDYPRADNRTEEGRQLNRRVVITVKSTDQDESGADYELEDSEPES</sequence>
<feature type="domain" description="OmpA-like" evidence="6">
    <location>
        <begin position="317"/>
        <end position="438"/>
    </location>
</feature>
<dbReference type="AlphaFoldDB" id="A0A5R9AAW5"/>
<proteinExistence type="predicted"/>
<dbReference type="InterPro" id="IPR050330">
    <property type="entry name" value="Bact_OuterMem_StrucFunc"/>
</dbReference>
<dbReference type="PROSITE" id="PS51123">
    <property type="entry name" value="OMPA_2"/>
    <property type="match status" value="1"/>
</dbReference>
<dbReference type="PANTHER" id="PTHR30329:SF21">
    <property type="entry name" value="LIPOPROTEIN YIAD-RELATED"/>
    <property type="match status" value="1"/>
</dbReference>
<dbReference type="InterPro" id="IPR006664">
    <property type="entry name" value="OMP_bac"/>
</dbReference>
<dbReference type="Pfam" id="PF00691">
    <property type="entry name" value="OmpA"/>
    <property type="match status" value="1"/>
</dbReference>
<comment type="subcellular location">
    <subcellularLocation>
        <location evidence="1">Cell outer membrane</location>
    </subcellularLocation>
</comment>
<feature type="region of interest" description="Disordered" evidence="5">
    <location>
        <begin position="431"/>
        <end position="455"/>
    </location>
</feature>
<evidence type="ECO:0000256" key="2">
    <source>
        <dbReference type="ARBA" id="ARBA00023136"/>
    </source>
</evidence>